<dbReference type="Proteomes" id="UP000636479">
    <property type="component" value="Unassembled WGS sequence"/>
</dbReference>
<protein>
    <submittedName>
        <fullName evidence="6">MYND-type domain-containing protein</fullName>
    </submittedName>
</protein>
<evidence type="ECO:0000256" key="2">
    <source>
        <dbReference type="ARBA" id="ARBA00022771"/>
    </source>
</evidence>
<accession>A0A8H6W0S8</accession>
<evidence type="ECO:0000256" key="4">
    <source>
        <dbReference type="PROSITE-ProRule" id="PRU00134"/>
    </source>
</evidence>
<evidence type="ECO:0000256" key="1">
    <source>
        <dbReference type="ARBA" id="ARBA00022723"/>
    </source>
</evidence>
<comment type="caution">
    <text evidence="6">The sequence shown here is derived from an EMBL/GenBank/DDBJ whole genome shotgun (WGS) entry which is preliminary data.</text>
</comment>
<dbReference type="SUPFAM" id="SSF144232">
    <property type="entry name" value="HIT/MYND zinc finger-like"/>
    <property type="match status" value="1"/>
</dbReference>
<keyword evidence="3" id="KW-0862">Zinc</keyword>
<feature type="domain" description="MYND-type" evidence="5">
    <location>
        <begin position="165"/>
        <end position="202"/>
    </location>
</feature>
<reference evidence="6" key="1">
    <citation type="submission" date="2020-05" db="EMBL/GenBank/DDBJ databases">
        <title>Mycena genomes resolve the evolution of fungal bioluminescence.</title>
        <authorList>
            <person name="Tsai I.J."/>
        </authorList>
    </citation>
    <scope>NUCLEOTIDE SEQUENCE</scope>
    <source>
        <strain evidence="6">171206Taipei</strain>
    </source>
</reference>
<dbReference type="EMBL" id="JACAZF010000008">
    <property type="protein sequence ID" value="KAF7297393.1"/>
    <property type="molecule type" value="Genomic_DNA"/>
</dbReference>
<proteinExistence type="predicted"/>
<dbReference type="PROSITE" id="PS50865">
    <property type="entry name" value="ZF_MYND_2"/>
    <property type="match status" value="1"/>
</dbReference>
<dbReference type="GeneID" id="59348856"/>
<dbReference type="OrthoDB" id="4851849at2759"/>
<dbReference type="GO" id="GO:0008270">
    <property type="term" value="F:zinc ion binding"/>
    <property type="evidence" value="ECO:0007669"/>
    <property type="project" value="UniProtKB-KW"/>
</dbReference>
<dbReference type="InterPro" id="IPR002893">
    <property type="entry name" value="Znf_MYND"/>
</dbReference>
<dbReference type="Gene3D" id="6.10.140.2220">
    <property type="match status" value="1"/>
</dbReference>
<evidence type="ECO:0000259" key="5">
    <source>
        <dbReference type="PROSITE" id="PS50865"/>
    </source>
</evidence>
<organism evidence="6 7">
    <name type="scientific">Mycena indigotica</name>
    <dbReference type="NCBI Taxonomy" id="2126181"/>
    <lineage>
        <taxon>Eukaryota</taxon>
        <taxon>Fungi</taxon>
        <taxon>Dikarya</taxon>
        <taxon>Basidiomycota</taxon>
        <taxon>Agaricomycotina</taxon>
        <taxon>Agaricomycetes</taxon>
        <taxon>Agaricomycetidae</taxon>
        <taxon>Agaricales</taxon>
        <taxon>Marasmiineae</taxon>
        <taxon>Mycenaceae</taxon>
        <taxon>Mycena</taxon>
    </lineage>
</organism>
<keyword evidence="2 4" id="KW-0863">Zinc-finger</keyword>
<sequence>MSWDCDYCERPIDAASERKCPAKGCNMRYCSKFCVDDHADWHARHCASPLRPLTTADKLTTAVFADEFPDDAETLIDYCFDKAGGADGKTNLLGLYIGIIKHMSVNPSRLNQWRAENTLKEHIKTLFESIPSNARGGYYPWFLRNEHIFSPSPSAVAPINPSHRCAACGNVATKRCGKCLKVWYCGGPCQKKDWKARHRLVCDPNKALSSADRLQSAVKQSKIPSDSQVIESYGFDRVDGQGQSMLVDLYCVVFEEGTHPMVVERWKNEGILLEEIEKLLHKAPHWKTSRILPWLETHKFVLDLQLPAPAKDHILSSLENTVKEAHLKLWNSIMPNDPCRSMKEIHPAMRRLRWSKTDVGFFIFVAQLEICHPSPAEDSWVFLGFCTCHDAAEEDHLGLTYQLLWERCSSYDEFLDAFRTSKIMELMDAHGLGSRRLLHPYLSNVLQSKFFPGFPSVWYLKQHIELGSDSSRQTLIPSIVVDYGFMNCKSDAEYEFLKGIYTKLFERKDVNPVELHNVCVGGKLHQHITGLFPELKKKKRLEALLQNPYPLPDL</sequence>
<name>A0A8H6W0S8_9AGAR</name>
<keyword evidence="1" id="KW-0479">Metal-binding</keyword>
<keyword evidence="7" id="KW-1185">Reference proteome</keyword>
<dbReference type="RefSeq" id="XP_037217752.1">
    <property type="nucleotide sequence ID" value="XM_037366340.1"/>
</dbReference>
<dbReference type="AlphaFoldDB" id="A0A8H6W0S8"/>
<dbReference type="Pfam" id="PF01753">
    <property type="entry name" value="zf-MYND"/>
    <property type="match status" value="1"/>
</dbReference>
<evidence type="ECO:0000313" key="7">
    <source>
        <dbReference type="Proteomes" id="UP000636479"/>
    </source>
</evidence>
<gene>
    <name evidence="6" type="ORF">MIND_00972900</name>
</gene>
<evidence type="ECO:0000313" key="6">
    <source>
        <dbReference type="EMBL" id="KAF7297393.1"/>
    </source>
</evidence>
<evidence type="ECO:0000256" key="3">
    <source>
        <dbReference type="ARBA" id="ARBA00022833"/>
    </source>
</evidence>